<proteinExistence type="predicted"/>
<sequence>MIKFFRQIRQKLLSGGNTGRYLKYAVGEIILVMIGILLALQVNNWNNHRIEKVKEQAVLKNLRIDFKNNIENLDKAYNSFKEAYEASVSLLEIIKDSSALDSEEVERLVDNVINKTQSFDFITGSINEIFNTGSLHMISDPALRKQISNWPYYFTDTEDDIVIYRDYLFGVFIPSLTEKVRLRNMSVPSFFEKDLDLKAISKSSFNLDYTQTIRTVEFENQVYNNALNYMYVINSYRIFQNYLEDTLALIETNIQ</sequence>
<keyword evidence="3" id="KW-1185">Reference proteome</keyword>
<evidence type="ECO:0000256" key="1">
    <source>
        <dbReference type="SAM" id="Phobius"/>
    </source>
</evidence>
<comment type="caution">
    <text evidence="2">The sequence shown here is derived from an EMBL/GenBank/DDBJ whole genome shotgun (WGS) entry which is preliminary data.</text>
</comment>
<keyword evidence="1" id="KW-0472">Membrane</keyword>
<dbReference type="Pfam" id="PF19578">
    <property type="entry name" value="DUF6090"/>
    <property type="match status" value="1"/>
</dbReference>
<gene>
    <name evidence="2" type="ORF">QU605_08365</name>
</gene>
<evidence type="ECO:0000313" key="3">
    <source>
        <dbReference type="Proteomes" id="UP001174839"/>
    </source>
</evidence>
<organism evidence="2 3">
    <name type="scientific">Robiginitalea aurantiaca</name>
    <dbReference type="NCBI Taxonomy" id="3056915"/>
    <lineage>
        <taxon>Bacteria</taxon>
        <taxon>Pseudomonadati</taxon>
        <taxon>Bacteroidota</taxon>
        <taxon>Flavobacteriia</taxon>
        <taxon>Flavobacteriales</taxon>
        <taxon>Flavobacteriaceae</taxon>
        <taxon>Robiginitalea</taxon>
    </lineage>
</organism>
<keyword evidence="1" id="KW-1133">Transmembrane helix</keyword>
<keyword evidence="1" id="KW-0812">Transmembrane</keyword>
<reference evidence="2" key="1">
    <citation type="submission" date="2023-06" db="EMBL/GenBank/DDBJ databases">
        <title>Robiginitalea aurantiacus sp. nov. and Algoriphagus sediminis sp. nov., isolated from coastal sediment.</title>
        <authorList>
            <person name="Zhou Z.Y."/>
            <person name="An J."/>
            <person name="Jia Y.W."/>
            <person name="Du Z.J."/>
        </authorList>
    </citation>
    <scope>NUCLEOTIDE SEQUENCE</scope>
    <source>
        <strain evidence="2">M39</strain>
    </source>
</reference>
<feature type="transmembrane region" description="Helical" evidence="1">
    <location>
        <begin position="21"/>
        <end position="40"/>
    </location>
</feature>
<evidence type="ECO:0000313" key="2">
    <source>
        <dbReference type="EMBL" id="MDM9631482.1"/>
    </source>
</evidence>
<name>A0ABT7WEY9_9FLAO</name>
<dbReference type="Proteomes" id="UP001174839">
    <property type="component" value="Unassembled WGS sequence"/>
</dbReference>
<dbReference type="RefSeq" id="WP_289724837.1">
    <property type="nucleotide sequence ID" value="NZ_JAUDUY010000003.1"/>
</dbReference>
<protein>
    <submittedName>
        <fullName evidence="2">DUF6090 family protein</fullName>
    </submittedName>
</protein>
<dbReference type="InterPro" id="IPR045749">
    <property type="entry name" value="DUF6090"/>
</dbReference>
<accession>A0ABT7WEY9</accession>
<dbReference type="EMBL" id="JAUDUY010000003">
    <property type="protein sequence ID" value="MDM9631482.1"/>
    <property type="molecule type" value="Genomic_DNA"/>
</dbReference>